<evidence type="ECO:0000313" key="2">
    <source>
        <dbReference type="EMBL" id="GJN93545.1"/>
    </source>
</evidence>
<evidence type="ECO:0000313" key="3">
    <source>
        <dbReference type="Proteomes" id="UP001342314"/>
    </source>
</evidence>
<evidence type="ECO:0000256" key="1">
    <source>
        <dbReference type="SAM" id="MobiDB-lite"/>
    </source>
</evidence>
<keyword evidence="3" id="KW-1185">Reference proteome</keyword>
<name>A0AAV5GLR1_9BASI</name>
<sequence length="264" mass="27974">MAPLAHALTRQLAAAARTTAVRSTPIAAASVTPRAFTASGFHTSIRSYAPASKPVEEQSAQHPGRSDIDHLENPSLSEEVVHAEREAVDPLHDSVGQTAHKVSDKVQNAAHSVAESVKNAASTLTGSGGQKRSYHASAVRRQNPEGSKPVEEQSANHPGKSGHDHLDNPSMAEENVHADRTQKDPLPDSHKSSTKKEKASKSAGVKDNVSELKQPGKKVDDLSDGDATRRSMESASSSFPSARVGPGEAQIELELTFAVFHPQA</sequence>
<reference evidence="2 3" key="1">
    <citation type="submission" date="2021-12" db="EMBL/GenBank/DDBJ databases">
        <title>High titer production of polyol ester of fatty acids by Rhodotorula paludigena BS15 towards product separation-free biomass refinery.</title>
        <authorList>
            <person name="Mano J."/>
            <person name="Ono H."/>
            <person name="Tanaka T."/>
            <person name="Naito K."/>
            <person name="Sushida H."/>
            <person name="Ike M."/>
            <person name="Tokuyasu K."/>
            <person name="Kitaoka M."/>
        </authorList>
    </citation>
    <scope>NUCLEOTIDE SEQUENCE [LARGE SCALE GENOMIC DNA]</scope>
    <source>
        <strain evidence="2 3">BS15</strain>
    </source>
</reference>
<organism evidence="2 3">
    <name type="scientific">Rhodotorula paludigena</name>
    <dbReference type="NCBI Taxonomy" id="86838"/>
    <lineage>
        <taxon>Eukaryota</taxon>
        <taxon>Fungi</taxon>
        <taxon>Dikarya</taxon>
        <taxon>Basidiomycota</taxon>
        <taxon>Pucciniomycotina</taxon>
        <taxon>Microbotryomycetes</taxon>
        <taxon>Sporidiobolales</taxon>
        <taxon>Sporidiobolaceae</taxon>
        <taxon>Rhodotorula</taxon>
    </lineage>
</organism>
<dbReference type="Proteomes" id="UP001342314">
    <property type="component" value="Unassembled WGS sequence"/>
</dbReference>
<feature type="region of interest" description="Disordered" evidence="1">
    <location>
        <begin position="102"/>
        <end position="246"/>
    </location>
</feature>
<protein>
    <submittedName>
        <fullName evidence="2">Uncharacterized protein</fullName>
    </submittedName>
</protein>
<gene>
    <name evidence="2" type="ORF">Rhopal_006602-T1</name>
</gene>
<dbReference type="AlphaFoldDB" id="A0AAV5GLR1"/>
<accession>A0AAV5GLR1</accession>
<comment type="caution">
    <text evidence="2">The sequence shown here is derived from an EMBL/GenBank/DDBJ whole genome shotgun (WGS) entry which is preliminary data.</text>
</comment>
<feature type="compositionally biased region" description="Low complexity" evidence="1">
    <location>
        <begin position="233"/>
        <end position="243"/>
    </location>
</feature>
<feature type="compositionally biased region" description="Basic and acidic residues" evidence="1">
    <location>
        <begin position="174"/>
        <end position="200"/>
    </location>
</feature>
<feature type="region of interest" description="Disordered" evidence="1">
    <location>
        <begin position="50"/>
        <end position="73"/>
    </location>
</feature>
<feature type="compositionally biased region" description="Basic and acidic residues" evidence="1">
    <location>
        <begin position="217"/>
        <end position="232"/>
    </location>
</feature>
<proteinExistence type="predicted"/>
<dbReference type="EMBL" id="BQKY01000014">
    <property type="protein sequence ID" value="GJN93545.1"/>
    <property type="molecule type" value="Genomic_DNA"/>
</dbReference>